<dbReference type="OrthoDB" id="690769at2759"/>
<reference evidence="2" key="1">
    <citation type="submission" date="2018-08" db="EMBL/GenBank/DDBJ databases">
        <authorList>
            <person name="Rossello M."/>
        </authorList>
    </citation>
    <scope>NUCLEOTIDE SEQUENCE [LARGE SCALE GENOMIC DNA]</scope>
    <source>
        <strain evidence="2">cv. Chinese Spring</strain>
    </source>
</reference>
<dbReference type="InterPro" id="IPR012337">
    <property type="entry name" value="RNaseH-like_sf"/>
</dbReference>
<dbReference type="InterPro" id="IPR002156">
    <property type="entry name" value="RNaseH_domain"/>
</dbReference>
<dbReference type="Proteomes" id="UP000019116">
    <property type="component" value="Chromosome 6D"/>
</dbReference>
<dbReference type="SUPFAM" id="SSF53098">
    <property type="entry name" value="Ribonuclease H-like"/>
    <property type="match status" value="1"/>
</dbReference>
<sequence>MILRNFKGEVIFASCSYLSSCASALEAELAACREGISLTLEWSTLPFILETDCTIALSMLKGIEVDRSPAAIVEEAKHMLSLGRPHELTHVRRGLNCVSHALAQLGRQPRTAGWLRHAPEHILALCKLDCNAPG</sequence>
<dbReference type="GO" id="GO:0004523">
    <property type="term" value="F:RNA-DNA hybrid ribonuclease activity"/>
    <property type="evidence" value="ECO:0007669"/>
    <property type="project" value="InterPro"/>
</dbReference>
<evidence type="ECO:0000313" key="2">
    <source>
        <dbReference type="EnsemblPlants" id="TraesCS6D02G389300.1"/>
    </source>
</evidence>
<dbReference type="Gramene" id="TraesCS6D03G0894000.1">
    <property type="protein sequence ID" value="TraesCS6D03G0894000.1.CDS"/>
    <property type="gene ID" value="TraesCS6D03G0894000"/>
</dbReference>
<dbReference type="PANTHER" id="PTHR47723">
    <property type="entry name" value="OS05G0353850 PROTEIN"/>
    <property type="match status" value="1"/>
</dbReference>
<feature type="domain" description="RNase H type-1" evidence="1">
    <location>
        <begin position="1"/>
        <end position="104"/>
    </location>
</feature>
<evidence type="ECO:0000313" key="3">
    <source>
        <dbReference type="Proteomes" id="UP000019116"/>
    </source>
</evidence>
<evidence type="ECO:0000259" key="1">
    <source>
        <dbReference type="Pfam" id="PF13456"/>
    </source>
</evidence>
<dbReference type="PANTHER" id="PTHR47723:SF24">
    <property type="entry name" value="RNASE H TYPE-1 DOMAIN-CONTAINING PROTEIN"/>
    <property type="match status" value="1"/>
</dbReference>
<reference evidence="2" key="2">
    <citation type="submission" date="2018-10" db="UniProtKB">
        <authorList>
            <consortium name="EnsemblPlants"/>
        </authorList>
    </citation>
    <scope>IDENTIFICATION</scope>
</reference>
<dbReference type="Pfam" id="PF13456">
    <property type="entry name" value="RVT_3"/>
    <property type="match status" value="1"/>
</dbReference>
<protein>
    <recommendedName>
        <fullName evidence="1">RNase H type-1 domain-containing protein</fullName>
    </recommendedName>
</protein>
<accession>A0A3B6QLB6</accession>
<dbReference type="InterPro" id="IPR053151">
    <property type="entry name" value="RNase_H-like"/>
</dbReference>
<dbReference type="Gramene" id="TraesNOR6D03G03837560.1">
    <property type="protein sequence ID" value="TraesNOR6D03G03837560.1"/>
    <property type="gene ID" value="TraesNOR6D03G03837560"/>
</dbReference>
<proteinExistence type="predicted"/>
<name>A0A3B6QLB6_WHEAT</name>
<organism evidence="2">
    <name type="scientific">Triticum aestivum</name>
    <name type="common">Wheat</name>
    <dbReference type="NCBI Taxonomy" id="4565"/>
    <lineage>
        <taxon>Eukaryota</taxon>
        <taxon>Viridiplantae</taxon>
        <taxon>Streptophyta</taxon>
        <taxon>Embryophyta</taxon>
        <taxon>Tracheophyta</taxon>
        <taxon>Spermatophyta</taxon>
        <taxon>Magnoliopsida</taxon>
        <taxon>Liliopsida</taxon>
        <taxon>Poales</taxon>
        <taxon>Poaceae</taxon>
        <taxon>BOP clade</taxon>
        <taxon>Pooideae</taxon>
        <taxon>Triticodae</taxon>
        <taxon>Triticeae</taxon>
        <taxon>Triticinae</taxon>
        <taxon>Triticum</taxon>
    </lineage>
</organism>
<dbReference type="SMR" id="A0A3B6QLB6"/>
<dbReference type="InterPro" id="IPR036397">
    <property type="entry name" value="RNaseH_sf"/>
</dbReference>
<keyword evidence="3" id="KW-1185">Reference proteome</keyword>
<dbReference type="Gene3D" id="3.30.420.10">
    <property type="entry name" value="Ribonuclease H-like superfamily/Ribonuclease H"/>
    <property type="match status" value="1"/>
</dbReference>
<dbReference type="GO" id="GO:0003676">
    <property type="term" value="F:nucleic acid binding"/>
    <property type="evidence" value="ECO:0007669"/>
    <property type="project" value="InterPro"/>
</dbReference>
<dbReference type="STRING" id="4565.A0A3B6QLB6"/>
<dbReference type="Gramene" id="TraesCS6D02G389300.1">
    <property type="protein sequence ID" value="TraesCS6D02G389300.1"/>
    <property type="gene ID" value="TraesCS6D02G389300"/>
</dbReference>
<dbReference type="AlphaFoldDB" id="A0A3B6QLB6"/>
<dbReference type="EnsemblPlants" id="TraesCS6D02G389300.1">
    <property type="protein sequence ID" value="TraesCS6D02G389300.1"/>
    <property type="gene ID" value="TraesCS6D02G389300"/>
</dbReference>